<evidence type="ECO:0000256" key="12">
    <source>
        <dbReference type="ARBA" id="ARBA00032513"/>
    </source>
</evidence>
<evidence type="ECO:0000256" key="13">
    <source>
        <dbReference type="PIRSR" id="PIRSR005822-1"/>
    </source>
</evidence>
<keyword evidence="7" id="KW-0999">Mitochondrion inner membrane</keyword>
<dbReference type="AlphaFoldDB" id="A0AAN5CSE6"/>
<feature type="non-terminal residue" evidence="15">
    <location>
        <position position="1"/>
    </location>
</feature>
<comment type="subcellular location">
    <subcellularLocation>
        <location evidence="2">Mitochondrion inner membrane</location>
        <topology evidence="2">Peripheral membrane protein</topology>
        <orientation evidence="2">Matrix side</orientation>
    </subcellularLocation>
</comment>
<keyword evidence="16" id="KW-1185">Reference proteome</keyword>
<dbReference type="Gene3D" id="3.40.30.10">
    <property type="entry name" value="Glutaredoxin"/>
    <property type="match status" value="1"/>
</dbReference>
<comment type="function">
    <text evidence="1">Accessory subunit of the mitochondrial membrane respiratory chain NADH dehydrogenase (Complex I), that is believed not to be involved in catalysis. Complex I functions in the transfer of electrons from NADH to the respiratory chain. The immediate electron acceptor for the enzyme is believed to be ubiquinone.</text>
</comment>
<reference evidence="16" key="1">
    <citation type="submission" date="2022-10" db="EMBL/GenBank/DDBJ databases">
        <title>Genome assembly of Pristionchus species.</title>
        <authorList>
            <person name="Yoshida K."/>
            <person name="Sommer R.J."/>
        </authorList>
    </citation>
    <scope>NUCLEOTIDE SEQUENCE [LARGE SCALE GENOMIC DNA]</scope>
    <source>
        <strain evidence="16">RS5460</strain>
    </source>
</reference>
<dbReference type="PIRSF" id="PIRSF005822">
    <property type="entry name" value="NDUA2"/>
    <property type="match status" value="1"/>
</dbReference>
<evidence type="ECO:0000256" key="3">
    <source>
        <dbReference type="ARBA" id="ARBA00008939"/>
    </source>
</evidence>
<evidence type="ECO:0000256" key="10">
    <source>
        <dbReference type="ARBA" id="ARBA00023136"/>
    </source>
</evidence>
<keyword evidence="13" id="KW-1015">Disulfide bond</keyword>
<sequence length="97" mass="10673">QMASRAVTAASTALRELRIHVCQKSSASSGVRDFITKQYAPLKKANPNLPILVRECSGISPRVFARYEFGVERFVSLEGLTEEKVAGVIRDLAARTH</sequence>
<keyword evidence="5" id="KW-0813">Transport</keyword>
<feature type="disulfide bond" description="Redox-active" evidence="13">
    <location>
        <begin position="22"/>
        <end position="56"/>
    </location>
</feature>
<accession>A0AAN5CSE6</accession>
<name>A0AAN5CSE6_9BILA</name>
<dbReference type="SUPFAM" id="SSF52833">
    <property type="entry name" value="Thioredoxin-like"/>
    <property type="match status" value="1"/>
</dbReference>
<comment type="caution">
    <text evidence="15">The sequence shown here is derived from an EMBL/GenBank/DDBJ whole genome shotgun (WGS) entry which is preliminary data.</text>
</comment>
<evidence type="ECO:0000259" key="14">
    <source>
        <dbReference type="SMART" id="SM00916"/>
    </source>
</evidence>
<keyword evidence="6" id="KW-0679">Respiratory chain</keyword>
<evidence type="ECO:0000256" key="5">
    <source>
        <dbReference type="ARBA" id="ARBA00022448"/>
    </source>
</evidence>
<evidence type="ECO:0000256" key="11">
    <source>
        <dbReference type="ARBA" id="ARBA00031441"/>
    </source>
</evidence>
<dbReference type="InterPro" id="IPR007741">
    <property type="entry name" value="Ribosomal_mL43/mS25/NADH_DH"/>
</dbReference>
<evidence type="ECO:0000256" key="8">
    <source>
        <dbReference type="ARBA" id="ARBA00022982"/>
    </source>
</evidence>
<evidence type="ECO:0000256" key="7">
    <source>
        <dbReference type="ARBA" id="ARBA00022792"/>
    </source>
</evidence>
<dbReference type="Proteomes" id="UP001328107">
    <property type="component" value="Unassembled WGS sequence"/>
</dbReference>
<evidence type="ECO:0000256" key="2">
    <source>
        <dbReference type="ARBA" id="ARBA00004443"/>
    </source>
</evidence>
<evidence type="ECO:0000256" key="1">
    <source>
        <dbReference type="ARBA" id="ARBA00003195"/>
    </source>
</evidence>
<protein>
    <recommendedName>
        <fullName evidence="4">NADH dehydrogenase [ubiquinone] 1 alpha subcomplex subunit 2</fullName>
    </recommendedName>
    <alternativeName>
        <fullName evidence="11">Complex I-B8</fullName>
    </alternativeName>
    <alternativeName>
        <fullName evidence="12">NADH-ubiquinone oxidoreductase B8 subunit</fullName>
    </alternativeName>
</protein>
<evidence type="ECO:0000256" key="6">
    <source>
        <dbReference type="ARBA" id="ARBA00022660"/>
    </source>
</evidence>
<dbReference type="Pfam" id="PF05047">
    <property type="entry name" value="L51_S25_CI-B8"/>
    <property type="match status" value="1"/>
</dbReference>
<dbReference type="InterPro" id="IPR016464">
    <property type="entry name" value="NADH_Ub_cplx-1_asu_su-2"/>
</dbReference>
<evidence type="ECO:0000256" key="4">
    <source>
        <dbReference type="ARBA" id="ARBA00016394"/>
    </source>
</evidence>
<dbReference type="PANTHER" id="PTHR12878">
    <property type="entry name" value="NADH-UBIQUINONE OXIDOREDUCTASE B8 SUBUNIT"/>
    <property type="match status" value="1"/>
</dbReference>
<comment type="similarity">
    <text evidence="3">Belongs to the complex I NDUFA2 subunit family.</text>
</comment>
<dbReference type="EMBL" id="BTRK01000004">
    <property type="protein sequence ID" value="GMR49742.1"/>
    <property type="molecule type" value="Genomic_DNA"/>
</dbReference>
<keyword evidence="10" id="KW-0472">Membrane</keyword>
<dbReference type="GO" id="GO:0005743">
    <property type="term" value="C:mitochondrial inner membrane"/>
    <property type="evidence" value="ECO:0007669"/>
    <property type="project" value="UniProtKB-SubCell"/>
</dbReference>
<dbReference type="InterPro" id="IPR036249">
    <property type="entry name" value="Thioredoxin-like_sf"/>
</dbReference>
<evidence type="ECO:0000313" key="16">
    <source>
        <dbReference type="Proteomes" id="UP001328107"/>
    </source>
</evidence>
<feature type="domain" description="Ribosomal protein/NADH dehydrogenase" evidence="14">
    <location>
        <begin position="23"/>
        <end position="96"/>
    </location>
</feature>
<keyword evidence="8" id="KW-0249">Electron transport</keyword>
<dbReference type="PANTHER" id="PTHR12878:SF0">
    <property type="entry name" value="NADH DEHYDROGENASE [UBIQUINONE] 1 ALPHA SUBCOMPLEX SUBUNIT 2"/>
    <property type="match status" value="1"/>
</dbReference>
<keyword evidence="9" id="KW-0496">Mitochondrion</keyword>
<evidence type="ECO:0000313" key="15">
    <source>
        <dbReference type="EMBL" id="GMR49742.1"/>
    </source>
</evidence>
<proteinExistence type="inferred from homology"/>
<dbReference type="SMART" id="SM00916">
    <property type="entry name" value="L51_S25_CI-B8"/>
    <property type="match status" value="1"/>
</dbReference>
<organism evidence="15 16">
    <name type="scientific">Pristionchus mayeri</name>
    <dbReference type="NCBI Taxonomy" id="1317129"/>
    <lineage>
        <taxon>Eukaryota</taxon>
        <taxon>Metazoa</taxon>
        <taxon>Ecdysozoa</taxon>
        <taxon>Nematoda</taxon>
        <taxon>Chromadorea</taxon>
        <taxon>Rhabditida</taxon>
        <taxon>Rhabditina</taxon>
        <taxon>Diplogasteromorpha</taxon>
        <taxon>Diplogasteroidea</taxon>
        <taxon>Neodiplogasteridae</taxon>
        <taxon>Pristionchus</taxon>
    </lineage>
</organism>
<gene>
    <name evidence="15" type="ORF">PMAYCL1PPCAC_19937</name>
</gene>
<evidence type="ECO:0000256" key="9">
    <source>
        <dbReference type="ARBA" id="ARBA00023128"/>
    </source>
</evidence>